<dbReference type="AlphaFoldDB" id="A0A9D1UE01"/>
<evidence type="ECO:0000313" key="2">
    <source>
        <dbReference type="Proteomes" id="UP000824263"/>
    </source>
</evidence>
<organism evidence="1 2">
    <name type="scientific">Candidatus Dorea gallistercoris</name>
    <dbReference type="NCBI Taxonomy" id="2838542"/>
    <lineage>
        <taxon>Bacteria</taxon>
        <taxon>Bacillati</taxon>
        <taxon>Bacillota</taxon>
        <taxon>Clostridia</taxon>
        <taxon>Lachnospirales</taxon>
        <taxon>Lachnospiraceae</taxon>
        <taxon>Dorea</taxon>
    </lineage>
</organism>
<name>A0A9D1UE01_9FIRM</name>
<proteinExistence type="predicted"/>
<sequence>MLLDLSDVLSEQHTAIERDVPIEMEKFALSQGCFPILEKSPLSVMVEHVKERKLRITGKARLVFSTVCDRCLTPVETPMILDFAKTVDLDEPEGSQTEDFDEANYIDGYTLDVDQMIRNEILIRWPTKILCGEDCKGICSVCGQNLNEGTCDCEDTSLDPRMSVIRDMFKNFKEV</sequence>
<dbReference type="InterPro" id="IPR003772">
    <property type="entry name" value="YceD"/>
</dbReference>
<accession>A0A9D1UE01</accession>
<reference evidence="1" key="2">
    <citation type="submission" date="2021-04" db="EMBL/GenBank/DDBJ databases">
        <authorList>
            <person name="Gilroy R."/>
        </authorList>
    </citation>
    <scope>NUCLEOTIDE SEQUENCE</scope>
    <source>
        <strain evidence="1">ChiSxjej1B13-11762</strain>
    </source>
</reference>
<dbReference type="Pfam" id="PF02620">
    <property type="entry name" value="YceD"/>
    <property type="match status" value="1"/>
</dbReference>
<comment type="caution">
    <text evidence="1">The sequence shown here is derived from an EMBL/GenBank/DDBJ whole genome shotgun (WGS) entry which is preliminary data.</text>
</comment>
<dbReference type="PANTHER" id="PTHR34374:SF1">
    <property type="entry name" value="LARGE RIBOSOMAL RNA SUBUNIT ACCUMULATION PROTEIN YCED HOMOLOG 1, CHLOROPLASTIC"/>
    <property type="match status" value="1"/>
</dbReference>
<gene>
    <name evidence="1" type="ORF">H9873_01615</name>
</gene>
<dbReference type="PANTHER" id="PTHR34374">
    <property type="entry name" value="LARGE RIBOSOMAL RNA SUBUNIT ACCUMULATION PROTEIN YCED HOMOLOG 1, CHLOROPLASTIC"/>
    <property type="match status" value="1"/>
</dbReference>
<dbReference type="EMBL" id="DXGF01000029">
    <property type="protein sequence ID" value="HIW83010.1"/>
    <property type="molecule type" value="Genomic_DNA"/>
</dbReference>
<reference evidence="1" key="1">
    <citation type="journal article" date="2021" name="PeerJ">
        <title>Extensive microbial diversity within the chicken gut microbiome revealed by metagenomics and culture.</title>
        <authorList>
            <person name="Gilroy R."/>
            <person name="Ravi A."/>
            <person name="Getino M."/>
            <person name="Pursley I."/>
            <person name="Horton D.L."/>
            <person name="Alikhan N.F."/>
            <person name="Baker D."/>
            <person name="Gharbi K."/>
            <person name="Hall N."/>
            <person name="Watson M."/>
            <person name="Adriaenssens E.M."/>
            <person name="Foster-Nyarko E."/>
            <person name="Jarju S."/>
            <person name="Secka A."/>
            <person name="Antonio M."/>
            <person name="Oren A."/>
            <person name="Chaudhuri R.R."/>
            <person name="La Ragione R."/>
            <person name="Hildebrand F."/>
            <person name="Pallen M.J."/>
        </authorList>
    </citation>
    <scope>NUCLEOTIDE SEQUENCE</scope>
    <source>
        <strain evidence="1">ChiSxjej1B13-11762</strain>
    </source>
</reference>
<dbReference type="Proteomes" id="UP000824263">
    <property type="component" value="Unassembled WGS sequence"/>
</dbReference>
<evidence type="ECO:0000313" key="1">
    <source>
        <dbReference type="EMBL" id="HIW83010.1"/>
    </source>
</evidence>
<protein>
    <submittedName>
        <fullName evidence="1">DUF177 domain-containing protein</fullName>
    </submittedName>
</protein>